<keyword evidence="6" id="KW-1185">Reference proteome</keyword>
<keyword evidence="1" id="KW-1245">Viral tail assembly</keyword>
<dbReference type="Proteomes" id="UP001057102">
    <property type="component" value="Segment"/>
</dbReference>
<evidence type="ECO:0000313" key="6">
    <source>
        <dbReference type="Proteomes" id="UP001057102"/>
    </source>
</evidence>
<organism evidence="5 6">
    <name type="scientific">Janthinobacterium phage vB_JliS-Donnerlittchen</name>
    <dbReference type="NCBI Taxonomy" id="2948610"/>
    <lineage>
        <taxon>Viruses</taxon>
        <taxon>Duplodnaviria</taxon>
        <taxon>Heunggongvirae</taxon>
        <taxon>Uroviricota</taxon>
        <taxon>Caudoviricetes</taxon>
        <taxon>Mesyanzhinovviridae</taxon>
        <taxon>Bradleyvirinae</taxon>
        <taxon>Donnerlittchenvirus</taxon>
        <taxon>Donnerlittchenvirus donnerlittchenvirus</taxon>
    </lineage>
</organism>
<dbReference type="Pfam" id="PF20155">
    <property type="entry name" value="TMP_3"/>
    <property type="match status" value="1"/>
</dbReference>
<evidence type="ECO:0000313" key="5">
    <source>
        <dbReference type="EMBL" id="USN14411.1"/>
    </source>
</evidence>
<reference evidence="5" key="1">
    <citation type="submission" date="2022-05" db="EMBL/GenBank/DDBJ databases">
        <authorList>
            <person name="Friedrich I."/>
            <person name="Poehlein A."/>
            <person name="Schneider D."/>
            <person name="Hertel R."/>
            <person name="Daniel R."/>
        </authorList>
    </citation>
    <scope>NUCLEOTIDE SEQUENCE</scope>
</reference>
<keyword evidence="2" id="KW-0175">Coiled coil</keyword>
<accession>A0A9E7SK63</accession>
<protein>
    <submittedName>
        <fullName evidence="5">Tape measure protein</fullName>
    </submittedName>
</protein>
<evidence type="ECO:0000256" key="1">
    <source>
        <dbReference type="ARBA" id="ARBA00022465"/>
    </source>
</evidence>
<evidence type="ECO:0000259" key="4">
    <source>
        <dbReference type="Pfam" id="PF20155"/>
    </source>
</evidence>
<dbReference type="EMBL" id="ON529854">
    <property type="protein sequence ID" value="USN14411.1"/>
    <property type="molecule type" value="Genomic_DNA"/>
</dbReference>
<feature type="region of interest" description="Disordered" evidence="3">
    <location>
        <begin position="416"/>
        <end position="452"/>
    </location>
</feature>
<feature type="coiled-coil region" evidence="2">
    <location>
        <begin position="496"/>
        <end position="583"/>
    </location>
</feature>
<keyword evidence="1" id="KW-1188">Viral release from host cell</keyword>
<gene>
    <name evidence="5" type="ORF">DONNERLITTCHEN_00100</name>
</gene>
<feature type="compositionally biased region" description="Basic and acidic residues" evidence="3">
    <location>
        <begin position="440"/>
        <end position="452"/>
    </location>
</feature>
<proteinExistence type="predicted"/>
<evidence type="ECO:0000256" key="3">
    <source>
        <dbReference type="SAM" id="MobiDB-lite"/>
    </source>
</evidence>
<dbReference type="InterPro" id="IPR013491">
    <property type="entry name" value="Tape_meas_N"/>
</dbReference>
<name>A0A9E7SK63_9CAUD</name>
<dbReference type="InterPro" id="IPR053058">
    <property type="entry name" value="Mulikevirus_tape_measure"/>
</dbReference>
<evidence type="ECO:0000256" key="2">
    <source>
        <dbReference type="SAM" id="Coils"/>
    </source>
</evidence>
<dbReference type="PANTHER" id="PTHR38812">
    <property type="entry name" value="MU-LIKE PROPHAGE FLUMU PROTEIN GP42"/>
    <property type="match status" value="1"/>
</dbReference>
<dbReference type="GO" id="GO:0098003">
    <property type="term" value="P:viral tail assembly"/>
    <property type="evidence" value="ECO:0007669"/>
    <property type="project" value="UniProtKB-KW"/>
</dbReference>
<sequence length="847" mass="91125">MTNAANLEISVRSTGVDRATGELDRLARSGGQAERATGSFTSSLGGMAGKLAGAAAAVVGITMSIQELVSVTREFEKLKAGLQTATGSAEQAEAAFEAIKDFAKNTPYDLQQVTSSFTKLVNYGLTPSERALYSYGNTSSALGKDLSQMVEAVADATTGEFERLKEFGIKAKKEGDNVQFTFRGVSTTVKNSSDEIEGYLIKLGENNFGDAMSNRMATLDGALSNLGDSWQQLVYNVSNLGIGNAIGEGVRMAISVLDELNAMLESGEMEGYLDAIGTAWSGWGKDIHTTVDVLMQWMNGIWKDHGDKVMGAVNFMVDAFAKFPQNVRALIQIAVVEIASMVDKAQAYGSALAEYLNPMGKATGEVTAELNARIAAIEGGKAASLDAILAERNATVQAVSDKVAAAKAERVEWEKTQAAKRGQGDRLAQYKVPGSGGKADTSEGDKKAKAAAEKAKQEFERLVADLRTEEEAIQASYKKRTEIIAKNTQEGSDLRADLTKRSTEKYNEEMAKLRDNGELAQITEQLRTQEERVEESYKRRLDIIRRNTEEESTLRSDLEARAKEQYEKDKEDARNRKMAEIEAIRQDLLTEEEAMRESYEKRKGIILAATEITEAERLDLMTRLEQAYTERQRQLELQRTQQLVQGGAQLFGSLADLAATFGSKQSGMYKALFAVSKAFAIADAVIKIQQGIAAAAATPWPANIAAMASVAAATASIVSTIQSVTFSPPKMSGAYDTGGMIPAGMYGLVGEIGPEIVKGPAVVTGRKQTAGKLGNNGATPVVNVHNYAGADVSVQQKQGPAGMELEVIIEQAAMRAERNIANGIARGDGMVNRSLEGSFQSLKRGRG</sequence>
<feature type="domain" description="Tape measure protein N-terminal" evidence="4">
    <location>
        <begin position="67"/>
        <end position="237"/>
    </location>
</feature>
<dbReference type="PANTHER" id="PTHR38812:SF2">
    <property type="entry name" value="MU-LIKE PROPHAGE FLUMU PROTEIN GP42"/>
    <property type="match status" value="1"/>
</dbReference>